<evidence type="ECO:0000256" key="4">
    <source>
        <dbReference type="ARBA" id="ARBA00023163"/>
    </source>
</evidence>
<dbReference type="RefSeq" id="WP_311600587.1">
    <property type="nucleotide sequence ID" value="NZ_JAVREM010000026.1"/>
</dbReference>
<dbReference type="InterPro" id="IPR036390">
    <property type="entry name" value="WH_DNA-bd_sf"/>
</dbReference>
<comment type="similarity">
    <text evidence="1">Belongs to the BlaI transcriptional regulatory family.</text>
</comment>
<evidence type="ECO:0000256" key="3">
    <source>
        <dbReference type="ARBA" id="ARBA00023125"/>
    </source>
</evidence>
<dbReference type="Gene3D" id="1.10.10.10">
    <property type="entry name" value="Winged helix-like DNA-binding domain superfamily/Winged helix DNA-binding domain"/>
    <property type="match status" value="1"/>
</dbReference>
<dbReference type="SUPFAM" id="SSF46785">
    <property type="entry name" value="Winged helix' DNA-binding domain"/>
    <property type="match status" value="1"/>
</dbReference>
<accession>A0ABU2LSQ2</accession>
<name>A0ABU2LSQ2_9ACTN</name>
<keyword evidence="6" id="KW-1185">Reference proteome</keyword>
<evidence type="ECO:0000256" key="1">
    <source>
        <dbReference type="ARBA" id="ARBA00011046"/>
    </source>
</evidence>
<keyword evidence="3" id="KW-0238">DNA-binding</keyword>
<dbReference type="InterPro" id="IPR036388">
    <property type="entry name" value="WH-like_DNA-bd_sf"/>
</dbReference>
<sequence length="126" mass="13915">MRPLGELEAEVMNVVWHSAEPVTVQNVADALNERRPLAYTTVMTIVDRLRAKGWLTREKAGRAYRYTAARSADDYTAALLEQALDTTADRTGALVRFAGRLDPAEAAALRAALTRVEKDPDTREGD</sequence>
<keyword evidence="2" id="KW-0805">Transcription regulation</keyword>
<dbReference type="Gene3D" id="6.10.140.850">
    <property type="match status" value="1"/>
</dbReference>
<proteinExistence type="inferred from homology"/>
<dbReference type="EMBL" id="JAVREM010000026">
    <property type="protein sequence ID" value="MDT0320609.1"/>
    <property type="molecule type" value="Genomic_DNA"/>
</dbReference>
<evidence type="ECO:0000256" key="2">
    <source>
        <dbReference type="ARBA" id="ARBA00023015"/>
    </source>
</evidence>
<dbReference type="InterPro" id="IPR005650">
    <property type="entry name" value="BlaI_family"/>
</dbReference>
<organism evidence="5 6">
    <name type="scientific">Streptomyces millisiae</name>
    <dbReference type="NCBI Taxonomy" id="3075542"/>
    <lineage>
        <taxon>Bacteria</taxon>
        <taxon>Bacillati</taxon>
        <taxon>Actinomycetota</taxon>
        <taxon>Actinomycetes</taxon>
        <taxon>Kitasatosporales</taxon>
        <taxon>Streptomycetaceae</taxon>
        <taxon>Streptomyces</taxon>
    </lineage>
</organism>
<evidence type="ECO:0000313" key="5">
    <source>
        <dbReference type="EMBL" id="MDT0320609.1"/>
    </source>
</evidence>
<keyword evidence="4" id="KW-0804">Transcription</keyword>
<gene>
    <name evidence="5" type="ORF">RNC47_19940</name>
</gene>
<dbReference type="Pfam" id="PF03965">
    <property type="entry name" value="Penicillinase_R"/>
    <property type="match status" value="1"/>
</dbReference>
<evidence type="ECO:0000313" key="6">
    <source>
        <dbReference type="Proteomes" id="UP001183420"/>
    </source>
</evidence>
<reference evidence="6" key="1">
    <citation type="submission" date="2023-07" db="EMBL/GenBank/DDBJ databases">
        <title>30 novel species of actinomycetes from the DSMZ collection.</title>
        <authorList>
            <person name="Nouioui I."/>
        </authorList>
    </citation>
    <scope>NUCLEOTIDE SEQUENCE [LARGE SCALE GENOMIC DNA]</scope>
    <source>
        <strain evidence="6">DSM 44918</strain>
    </source>
</reference>
<protein>
    <submittedName>
        <fullName evidence="5">BlaI/MecI/CopY family transcriptional regulator</fullName>
    </submittedName>
</protein>
<dbReference type="Proteomes" id="UP001183420">
    <property type="component" value="Unassembled WGS sequence"/>
</dbReference>
<dbReference type="PIRSF" id="PIRSF019455">
    <property type="entry name" value="CopR_AtkY"/>
    <property type="match status" value="1"/>
</dbReference>
<comment type="caution">
    <text evidence="5">The sequence shown here is derived from an EMBL/GenBank/DDBJ whole genome shotgun (WGS) entry which is preliminary data.</text>
</comment>